<name>A0ABP9JA83_9MICO</name>
<keyword evidence="1" id="KW-1133">Transmembrane helix</keyword>
<keyword evidence="1" id="KW-0812">Transmembrane</keyword>
<feature type="transmembrane region" description="Helical" evidence="1">
    <location>
        <begin position="86"/>
        <end position="108"/>
    </location>
</feature>
<feature type="transmembrane region" description="Helical" evidence="1">
    <location>
        <begin position="20"/>
        <end position="38"/>
    </location>
</feature>
<keyword evidence="1" id="KW-0472">Membrane</keyword>
<comment type="caution">
    <text evidence="2">The sequence shown here is derived from an EMBL/GenBank/DDBJ whole genome shotgun (WGS) entry which is preliminary data.</text>
</comment>
<feature type="transmembrane region" description="Helical" evidence="1">
    <location>
        <begin position="276"/>
        <end position="295"/>
    </location>
</feature>
<evidence type="ECO:0000313" key="2">
    <source>
        <dbReference type="EMBL" id="GAA5023996.1"/>
    </source>
</evidence>
<evidence type="ECO:0000256" key="1">
    <source>
        <dbReference type="SAM" id="Phobius"/>
    </source>
</evidence>
<proteinExistence type="predicted"/>
<sequence>MTTRSPTAREDGTPLLTYRYLRMILVLPAAFLLLATVLEAGSRGWQFRESISDSYQGPVRDVFVGALMASGVCMIAYKGRAKLEDYALNFAGFNAFFVALVPNNFTAVLDAAATTSITTGDVVTRAQLLTNLRFVLTSFLAIAAVFVFLDYRLFHSEALRWSPGESRLSGVLAVVSWVAQIAFLVLVVGGVLVGRETLFGLSIFGLLHFTAAGLLIGNLSFAVASHALPDRARTPQQNADWEPSSDAARRGYLVIMVAMWGGIVVGGICIALEVPYAVIVTEYVEIGLFVAYWLVATRRDWRHPA</sequence>
<keyword evidence="3" id="KW-1185">Reference proteome</keyword>
<accession>A0ABP9JA83</accession>
<dbReference type="Proteomes" id="UP001500427">
    <property type="component" value="Unassembled WGS sequence"/>
</dbReference>
<protein>
    <submittedName>
        <fullName evidence="2">Uncharacterized protein</fullName>
    </submittedName>
</protein>
<feature type="transmembrane region" description="Helical" evidence="1">
    <location>
        <begin position="251"/>
        <end position="270"/>
    </location>
</feature>
<reference evidence="3" key="1">
    <citation type="journal article" date="2019" name="Int. J. Syst. Evol. Microbiol.">
        <title>The Global Catalogue of Microorganisms (GCM) 10K type strain sequencing project: providing services to taxonomists for standard genome sequencing and annotation.</title>
        <authorList>
            <consortium name="The Broad Institute Genomics Platform"/>
            <consortium name="The Broad Institute Genome Sequencing Center for Infectious Disease"/>
            <person name="Wu L."/>
            <person name="Ma J."/>
        </authorList>
    </citation>
    <scope>NUCLEOTIDE SEQUENCE [LARGE SCALE GENOMIC DNA]</scope>
    <source>
        <strain evidence="3">JCM 17687</strain>
    </source>
</reference>
<dbReference type="EMBL" id="BAABIW010000010">
    <property type="protein sequence ID" value="GAA5023996.1"/>
    <property type="molecule type" value="Genomic_DNA"/>
</dbReference>
<feature type="transmembrane region" description="Helical" evidence="1">
    <location>
        <begin position="199"/>
        <end position="224"/>
    </location>
</feature>
<feature type="transmembrane region" description="Helical" evidence="1">
    <location>
        <begin position="128"/>
        <end position="149"/>
    </location>
</feature>
<feature type="transmembrane region" description="Helical" evidence="1">
    <location>
        <begin position="58"/>
        <end position="77"/>
    </location>
</feature>
<evidence type="ECO:0000313" key="3">
    <source>
        <dbReference type="Proteomes" id="UP001500427"/>
    </source>
</evidence>
<feature type="transmembrane region" description="Helical" evidence="1">
    <location>
        <begin position="170"/>
        <end position="193"/>
    </location>
</feature>
<organism evidence="2 3">
    <name type="scientific">Terrabacter aeriphilus</name>
    <dbReference type="NCBI Taxonomy" id="515662"/>
    <lineage>
        <taxon>Bacteria</taxon>
        <taxon>Bacillati</taxon>
        <taxon>Actinomycetota</taxon>
        <taxon>Actinomycetes</taxon>
        <taxon>Micrococcales</taxon>
        <taxon>Intrasporangiaceae</taxon>
        <taxon>Terrabacter</taxon>
    </lineage>
</organism>
<gene>
    <name evidence="2" type="ORF">GCM10023258_15740</name>
</gene>
<dbReference type="RefSeq" id="WP_345506905.1">
    <property type="nucleotide sequence ID" value="NZ_BAABIW010000010.1"/>
</dbReference>